<dbReference type="AlphaFoldDB" id="A0A1B8H0J0"/>
<evidence type="ECO:0000313" key="2">
    <source>
        <dbReference type="Proteomes" id="UP000092247"/>
    </source>
</evidence>
<organism evidence="1 2">
    <name type="scientific">Morganella psychrotolerans</name>
    <dbReference type="NCBI Taxonomy" id="368603"/>
    <lineage>
        <taxon>Bacteria</taxon>
        <taxon>Pseudomonadati</taxon>
        <taxon>Pseudomonadota</taxon>
        <taxon>Gammaproteobacteria</taxon>
        <taxon>Enterobacterales</taxon>
        <taxon>Morganellaceae</taxon>
        <taxon>Morganella</taxon>
    </lineage>
</organism>
<protein>
    <submittedName>
        <fullName evidence="1">Uncharacterized protein</fullName>
    </submittedName>
</protein>
<name>A0A1B8H0J0_9GAMM</name>
<reference evidence="1 2" key="1">
    <citation type="submission" date="2016-06" db="EMBL/GenBank/DDBJ databases">
        <authorList>
            <person name="Kjaerup R.B."/>
            <person name="Dalgaard T.S."/>
            <person name="Juul-Madsen H.R."/>
        </authorList>
    </citation>
    <scope>NUCLEOTIDE SEQUENCE [LARGE SCALE GENOMIC DNA]</scope>
    <source>
        <strain evidence="1 2">GCSL-Mp3</strain>
    </source>
</reference>
<dbReference type="EMBL" id="LZEX01000045">
    <property type="protein sequence ID" value="OBU02590.1"/>
    <property type="molecule type" value="Genomic_DNA"/>
</dbReference>
<accession>A0A1B8H0J0</accession>
<gene>
    <name evidence="1" type="ORF">AYY17_13160</name>
</gene>
<dbReference type="Proteomes" id="UP000092247">
    <property type="component" value="Unassembled WGS sequence"/>
</dbReference>
<evidence type="ECO:0000313" key="1">
    <source>
        <dbReference type="EMBL" id="OBU02590.1"/>
    </source>
</evidence>
<sequence length="843" mass="94904">MIVPKTQTGLSKTCLDSDSAERFHESLYTPPSPTHQPFLSLLEKAPVIGLELVQTLVNESVTLQFSGEQQGKNGITLVFDNGPRFFPWTETYFWSHGQAPKSSTASALMALKLWGDNRIQAGEPLNTVIGDVLGHIGSCAAFILVAVDLLLSNWPESQELLIPFITCPELLSTDFGRTSFENSMYTGPGSNLEPEGKVILTNVKSNPLQFNCLEYYLANYFTNDETSKRIRLQLETSVAKLGYYGNLSGFDDPAFMGFHALNILDPRNWILVDSNLLYQAPTVEVEHLEKIKKHFRSVDINRQINIAISDAAHGSTELAREAAELMQKILPNNIDSDALNSTSTKLAAVAMLIVRDGDDFLLKKYESWVREVILQIFAAGDERYSPSEKMHEYSKQALAAMAQVHLWCRLHYEKDRNALLSTATRGDCCTAIALSTNSNIINANDSLLLKSAIRIAFKANNWWYHPWDKAKKNTEPYVQLKMEGDRLAVEAEIAWLDGLSEPLWPIFADDNPSETTLLPARAPEPEVLQDLNESSTTSSLVKHIHTDSRAAALWLALIAREISPPAWSSEIIDNYTRWSATMNGLGQPLDTVHVSASREWNNEFYTILANELIKNDEKRFDENLRMIEELPDSSFCDVAEILIQTTDAWYLKDSTRPSTRPVELRKRIVNRLLCLQRWYHPPILGQISIDVNLSGIIATLFINTLNSSGNTESYILRSEFERAMPLLDVLKPLLNGGPTPFLAKCVMNTLSISHDSRNLDFLLLAAEAWLDRLPNDKIIWVEYRFGSRIIEWLFAFMTEEPSFLKDKNILLHRMNMVIGKLVSLGVSEAYELEKLIGHNSSSS</sequence>
<comment type="caution">
    <text evidence="1">The sequence shown here is derived from an EMBL/GenBank/DDBJ whole genome shotgun (WGS) entry which is preliminary data.</text>
</comment>
<proteinExistence type="predicted"/>